<organism evidence="2 3">
    <name type="scientific">Nocardia alba</name>
    <dbReference type="NCBI Taxonomy" id="225051"/>
    <lineage>
        <taxon>Bacteria</taxon>
        <taxon>Bacillati</taxon>
        <taxon>Actinomycetota</taxon>
        <taxon>Actinomycetes</taxon>
        <taxon>Mycobacteriales</taxon>
        <taxon>Nocardiaceae</taxon>
        <taxon>Nocardia</taxon>
    </lineage>
</organism>
<dbReference type="AlphaFoldDB" id="A0A4R1FBZ2"/>
<comment type="caution">
    <text evidence="2">The sequence shown here is derived from an EMBL/GenBank/DDBJ whole genome shotgun (WGS) entry which is preliminary data.</text>
</comment>
<sequence>MSRPDPIEESSLAILEKAAAISGIDPTRAELVRAGSNTIYRVGDIIGRVGKTGTTDAAVRELRISQWLNASGLLTVHVADVANPLAVVDDRPITWWQRIPDHRAATTTELATALRQLHALAPPTTFVLPEHEPFAGLRRAITSTGRLAAEDRAWLLDHHDGLWKQYSQLEPPARKTVIHGDAWQGNLVVPVGGRPILVDLDRVSLSRPGWDLIQIAADHTDFDRLSEADYLAFVDAYGADVTTDPAFRPLADIQELRWTVFSLSLSEASEGAADEVRHRLACLRGEIDRPWRWNAL</sequence>
<dbReference type="SUPFAM" id="SSF56112">
    <property type="entry name" value="Protein kinase-like (PK-like)"/>
    <property type="match status" value="1"/>
</dbReference>
<dbReference type="Gene3D" id="3.90.1200.10">
    <property type="match status" value="1"/>
</dbReference>
<dbReference type="Pfam" id="PF01636">
    <property type="entry name" value="APH"/>
    <property type="match status" value="1"/>
</dbReference>
<keyword evidence="3" id="KW-1185">Reference proteome</keyword>
<reference evidence="2 3" key="1">
    <citation type="submission" date="2019-03" db="EMBL/GenBank/DDBJ databases">
        <title>Genomic Encyclopedia of Type Strains, Phase IV (KMG-IV): sequencing the most valuable type-strain genomes for metagenomic binning, comparative biology and taxonomic classification.</title>
        <authorList>
            <person name="Goeker M."/>
        </authorList>
    </citation>
    <scope>NUCLEOTIDE SEQUENCE [LARGE SCALE GENOMIC DNA]</scope>
    <source>
        <strain evidence="2 3">DSM 44684</strain>
    </source>
</reference>
<proteinExistence type="predicted"/>
<evidence type="ECO:0000313" key="3">
    <source>
        <dbReference type="Proteomes" id="UP000294856"/>
    </source>
</evidence>
<evidence type="ECO:0000259" key="1">
    <source>
        <dbReference type="Pfam" id="PF01636"/>
    </source>
</evidence>
<dbReference type="InterPro" id="IPR002575">
    <property type="entry name" value="Aminoglycoside_PTrfase"/>
</dbReference>
<name>A0A4R1FBZ2_9NOCA</name>
<dbReference type="RefSeq" id="WP_243655138.1">
    <property type="nucleotide sequence ID" value="NZ_SMFR01000007.1"/>
</dbReference>
<dbReference type="EMBL" id="SMFR01000007">
    <property type="protein sequence ID" value="TCJ90239.1"/>
    <property type="molecule type" value="Genomic_DNA"/>
</dbReference>
<feature type="domain" description="Aminoglycoside phosphotransferase" evidence="1">
    <location>
        <begin position="36"/>
        <end position="242"/>
    </location>
</feature>
<protein>
    <recommendedName>
        <fullName evidence="1">Aminoglycoside phosphotransferase domain-containing protein</fullName>
    </recommendedName>
</protein>
<evidence type="ECO:0000313" key="2">
    <source>
        <dbReference type="EMBL" id="TCJ90239.1"/>
    </source>
</evidence>
<dbReference type="InterPro" id="IPR011009">
    <property type="entry name" value="Kinase-like_dom_sf"/>
</dbReference>
<gene>
    <name evidence="2" type="ORF">DFR71_6130</name>
</gene>
<accession>A0A4R1FBZ2</accession>
<dbReference type="Proteomes" id="UP000294856">
    <property type="component" value="Unassembled WGS sequence"/>
</dbReference>